<dbReference type="AlphaFoldDB" id="A0A7W4Z679"/>
<protein>
    <submittedName>
        <fullName evidence="2">Uncharacterized protein</fullName>
    </submittedName>
</protein>
<keyword evidence="3" id="KW-1185">Reference proteome</keyword>
<name>A0A7W4Z679_9GAMM</name>
<organism evidence="2 3">
    <name type="scientific">Litorivivens lipolytica</name>
    <dbReference type="NCBI Taxonomy" id="1524264"/>
    <lineage>
        <taxon>Bacteria</taxon>
        <taxon>Pseudomonadati</taxon>
        <taxon>Pseudomonadota</taxon>
        <taxon>Gammaproteobacteria</taxon>
        <taxon>Litorivivens</taxon>
    </lineage>
</organism>
<feature type="transmembrane region" description="Helical" evidence="1">
    <location>
        <begin position="176"/>
        <end position="195"/>
    </location>
</feature>
<keyword evidence="1" id="KW-0472">Membrane</keyword>
<feature type="transmembrane region" description="Helical" evidence="1">
    <location>
        <begin position="48"/>
        <end position="69"/>
    </location>
</feature>
<sequence>MSFQHFSPLAAWLRAYTYFVVCGLFAWTTGALTPLLSSPMIPAVADSLWWLCTAGLLVFIGFAYGKLWAGWTLRFNRKLDVLPQLVFGLSWGLGYALCFLGFWHLSLSLAQGWPIWAVFLLAYILISVWQILWQDLVWDIYISPEHDTPWTTKVKVPFTHVPNVTLSLLYFAYFDAYWGFVVSQMLALTLCSFAMRMPAPWSREVTPAATRHPFVFGLVHGGGYVSSDPANDPHLKAIGAPY</sequence>
<gene>
    <name evidence="2" type="ORF">FHR99_002239</name>
</gene>
<feature type="transmembrane region" description="Helical" evidence="1">
    <location>
        <begin position="115"/>
        <end position="133"/>
    </location>
</feature>
<keyword evidence="1" id="KW-1133">Transmembrane helix</keyword>
<reference evidence="2 3" key="1">
    <citation type="submission" date="2020-08" db="EMBL/GenBank/DDBJ databases">
        <title>Genomic Encyclopedia of Type Strains, Phase III (KMG-III): the genomes of soil and plant-associated and newly described type strains.</title>
        <authorList>
            <person name="Whitman W."/>
        </authorList>
    </citation>
    <scope>NUCLEOTIDE SEQUENCE [LARGE SCALE GENOMIC DNA]</scope>
    <source>
        <strain evidence="2 3">CECT 8654</strain>
    </source>
</reference>
<feature type="transmembrane region" description="Helical" evidence="1">
    <location>
        <begin position="15"/>
        <end position="36"/>
    </location>
</feature>
<feature type="transmembrane region" description="Helical" evidence="1">
    <location>
        <begin position="81"/>
        <end position="103"/>
    </location>
</feature>
<keyword evidence="1" id="KW-0812">Transmembrane</keyword>
<proteinExistence type="predicted"/>
<dbReference type="Proteomes" id="UP000537130">
    <property type="component" value="Unassembled WGS sequence"/>
</dbReference>
<evidence type="ECO:0000313" key="3">
    <source>
        <dbReference type="Proteomes" id="UP000537130"/>
    </source>
</evidence>
<evidence type="ECO:0000313" key="2">
    <source>
        <dbReference type="EMBL" id="MBB3047973.1"/>
    </source>
</evidence>
<dbReference type="RefSeq" id="WP_183410722.1">
    <property type="nucleotide sequence ID" value="NZ_JACHWY010000002.1"/>
</dbReference>
<evidence type="ECO:0000256" key="1">
    <source>
        <dbReference type="SAM" id="Phobius"/>
    </source>
</evidence>
<dbReference type="EMBL" id="JACHWY010000002">
    <property type="protein sequence ID" value="MBB3047973.1"/>
    <property type="molecule type" value="Genomic_DNA"/>
</dbReference>
<accession>A0A7W4Z679</accession>
<comment type="caution">
    <text evidence="2">The sequence shown here is derived from an EMBL/GenBank/DDBJ whole genome shotgun (WGS) entry which is preliminary data.</text>
</comment>